<dbReference type="PROSITE" id="PS51257">
    <property type="entry name" value="PROKAR_LIPOPROTEIN"/>
    <property type="match status" value="1"/>
</dbReference>
<gene>
    <name evidence="3" type="ORF">SAMN05421593_1160</name>
</gene>
<dbReference type="AlphaFoldDB" id="A0A1H6H205"/>
<dbReference type="STRING" id="680127.SAMN05421593_1160"/>
<feature type="compositionally biased region" description="Basic and acidic residues" evidence="1">
    <location>
        <begin position="27"/>
        <end position="43"/>
    </location>
</feature>
<evidence type="ECO:0000313" key="3">
    <source>
        <dbReference type="EMBL" id="SEH29729.1"/>
    </source>
</evidence>
<evidence type="ECO:0000256" key="1">
    <source>
        <dbReference type="SAM" id="MobiDB-lite"/>
    </source>
</evidence>
<feature type="region of interest" description="Disordered" evidence="1">
    <location>
        <begin position="21"/>
        <end position="43"/>
    </location>
</feature>
<dbReference type="RefSeq" id="WP_262487311.1">
    <property type="nucleotide sequence ID" value="NZ_FNWQ01000001.1"/>
</dbReference>
<protein>
    <recommendedName>
        <fullName evidence="5">Lipoprotein</fullName>
    </recommendedName>
</protein>
<evidence type="ECO:0008006" key="5">
    <source>
        <dbReference type="Google" id="ProtNLM"/>
    </source>
</evidence>
<organism evidence="3 4">
    <name type="scientific">Chryseobacterium culicis</name>
    <dbReference type="NCBI Taxonomy" id="680127"/>
    <lineage>
        <taxon>Bacteria</taxon>
        <taxon>Pseudomonadati</taxon>
        <taxon>Bacteroidota</taxon>
        <taxon>Flavobacteriia</taxon>
        <taxon>Flavobacteriales</taxon>
        <taxon>Weeksellaceae</taxon>
        <taxon>Chryseobacterium group</taxon>
        <taxon>Chryseobacterium</taxon>
    </lineage>
</organism>
<reference evidence="3 4" key="1">
    <citation type="submission" date="2016-10" db="EMBL/GenBank/DDBJ databases">
        <authorList>
            <person name="de Groot N.N."/>
        </authorList>
    </citation>
    <scope>NUCLEOTIDE SEQUENCE [LARGE SCALE GENOMIC DNA]</scope>
    <source>
        <strain evidence="3 4">DSM 23031</strain>
    </source>
</reference>
<dbReference type="Proteomes" id="UP000198561">
    <property type="component" value="Unassembled WGS sequence"/>
</dbReference>
<feature type="signal peptide" evidence="2">
    <location>
        <begin position="1"/>
        <end position="18"/>
    </location>
</feature>
<evidence type="ECO:0000256" key="2">
    <source>
        <dbReference type="SAM" id="SignalP"/>
    </source>
</evidence>
<proteinExistence type="predicted"/>
<dbReference type="EMBL" id="FNWQ01000001">
    <property type="protein sequence ID" value="SEH29729.1"/>
    <property type="molecule type" value="Genomic_DNA"/>
</dbReference>
<evidence type="ECO:0000313" key="4">
    <source>
        <dbReference type="Proteomes" id="UP000198561"/>
    </source>
</evidence>
<feature type="chain" id="PRO_5011496840" description="Lipoprotein" evidence="2">
    <location>
        <begin position="19"/>
        <end position="43"/>
    </location>
</feature>
<sequence length="43" mass="4655">MKAIILLAICAASLVACRCDLPDDDDDKGKSETKPVHDTLKIK</sequence>
<accession>A0A1H6H205</accession>
<name>A0A1H6H205_CHRCI</name>
<keyword evidence="2" id="KW-0732">Signal</keyword>